<dbReference type="KEGG" id="dci:103522897"/>
<organism evidence="1 2">
    <name type="scientific">Diaphorina citri</name>
    <name type="common">Asian citrus psyllid</name>
    <dbReference type="NCBI Taxonomy" id="121845"/>
    <lineage>
        <taxon>Eukaryota</taxon>
        <taxon>Metazoa</taxon>
        <taxon>Ecdysozoa</taxon>
        <taxon>Arthropoda</taxon>
        <taxon>Hexapoda</taxon>
        <taxon>Insecta</taxon>
        <taxon>Pterygota</taxon>
        <taxon>Neoptera</taxon>
        <taxon>Paraneoptera</taxon>
        <taxon>Hemiptera</taxon>
        <taxon>Sternorrhyncha</taxon>
        <taxon>Psylloidea</taxon>
        <taxon>Psyllidae</taxon>
        <taxon>Diaphorininae</taxon>
        <taxon>Diaphorina</taxon>
    </lineage>
</organism>
<sequence>MMEVLKKQRMMLRGSISKHITKVQIKMGFQHLFVFLLAIGVSQSIIGYKCGQRTLNKTTISLIPDPACELEDPKIVESHHKIYLTQSSRTKTVKYHRCKVIAHHSVSYCGIFGDSPQEGGIYSEIIEVSHSECEILIKHGRYTSHFQGREFDFNSGKISTSFLSHGYMSKSGSCSPGPPLQVNGHIWERPIRNTELKFSYGSGESILEHETNRILFPNNQFCEYQKESCFLPDFGYIYWSMEKPTCGLGNTNKVVVYKGPARIVESHGNNGKETMIHIESTSTTYQILLKESFIYLCGFKTHMTEHPNLFITILDDNFDSFPIKEQAGPEELSVNDYLNSKIVYSVRKVQNQIVDLYNLFKKERCTSDYKILNNMLTLARLSPDDFAFEYLGKP</sequence>
<gene>
    <name evidence="2" type="primary">LOC103522897</name>
</gene>
<dbReference type="AlphaFoldDB" id="A0A3Q0JJP3"/>
<feature type="non-terminal residue" evidence="2">
    <location>
        <position position="394"/>
    </location>
</feature>
<protein>
    <submittedName>
        <fullName evidence="2">Uncharacterized protein LOC103522897</fullName>
    </submittedName>
</protein>
<evidence type="ECO:0000313" key="2">
    <source>
        <dbReference type="RefSeq" id="XP_026688587.1"/>
    </source>
</evidence>
<dbReference type="Proteomes" id="UP000079169">
    <property type="component" value="Unplaced"/>
</dbReference>
<dbReference type="OMA" id="HSECEIL"/>
<name>A0A3Q0JJP3_DIACI</name>
<evidence type="ECO:0000313" key="1">
    <source>
        <dbReference type="Proteomes" id="UP000079169"/>
    </source>
</evidence>
<dbReference type="PaxDb" id="121845-A0A3Q0JJP3"/>
<keyword evidence="1" id="KW-1185">Reference proteome</keyword>
<dbReference type="Pfam" id="PF24664">
    <property type="entry name" value="Monjiviricetes_fusion"/>
    <property type="match status" value="1"/>
</dbReference>
<proteinExistence type="predicted"/>
<dbReference type="RefSeq" id="XP_026688587.1">
    <property type="nucleotide sequence ID" value="XM_026832786.1"/>
</dbReference>
<accession>A0A3Q0JJP3</accession>
<reference evidence="2" key="1">
    <citation type="submission" date="2025-08" db="UniProtKB">
        <authorList>
            <consortium name="RefSeq"/>
        </authorList>
    </citation>
    <scope>IDENTIFICATION</scope>
</reference>
<dbReference type="GeneID" id="103522897"/>